<dbReference type="AlphaFoldDB" id="A0A2P2IXT2"/>
<proteinExistence type="predicted"/>
<reference evidence="1" key="1">
    <citation type="submission" date="2018-02" db="EMBL/GenBank/DDBJ databases">
        <title>Rhizophora mucronata_Transcriptome.</title>
        <authorList>
            <person name="Meera S.P."/>
            <person name="Sreeshan A."/>
            <person name="Augustine A."/>
        </authorList>
    </citation>
    <scope>NUCLEOTIDE SEQUENCE</scope>
    <source>
        <tissue evidence="1">Leaf</tissue>
    </source>
</reference>
<evidence type="ECO:0000313" key="1">
    <source>
        <dbReference type="EMBL" id="MBW86023.1"/>
    </source>
</evidence>
<name>A0A2P2IXT2_RHIMU</name>
<organism evidence="1">
    <name type="scientific">Rhizophora mucronata</name>
    <name type="common">Asiatic mangrove</name>
    <dbReference type="NCBI Taxonomy" id="61149"/>
    <lineage>
        <taxon>Eukaryota</taxon>
        <taxon>Viridiplantae</taxon>
        <taxon>Streptophyta</taxon>
        <taxon>Embryophyta</taxon>
        <taxon>Tracheophyta</taxon>
        <taxon>Spermatophyta</taxon>
        <taxon>Magnoliopsida</taxon>
        <taxon>eudicotyledons</taxon>
        <taxon>Gunneridae</taxon>
        <taxon>Pentapetalae</taxon>
        <taxon>rosids</taxon>
        <taxon>fabids</taxon>
        <taxon>Malpighiales</taxon>
        <taxon>Rhizophoraceae</taxon>
        <taxon>Rhizophora</taxon>
    </lineage>
</organism>
<dbReference type="EMBL" id="GGEC01005540">
    <property type="protein sequence ID" value="MBW86023.1"/>
    <property type="molecule type" value="Transcribed_RNA"/>
</dbReference>
<accession>A0A2P2IXT2</accession>
<sequence>MLHYTHYGEGIYIHRDKL</sequence>
<protein>
    <submittedName>
        <fullName evidence="1">Uncharacterized protein</fullName>
    </submittedName>
</protein>